<dbReference type="GeneID" id="17264632"/>
<dbReference type="Pfam" id="PF13578">
    <property type="entry name" value="Methyltransf_24"/>
    <property type="match status" value="1"/>
</dbReference>
<organism evidence="2 3">
    <name type="scientific">Emiliania huxleyi (strain CCMP1516)</name>
    <dbReference type="NCBI Taxonomy" id="280463"/>
    <lineage>
        <taxon>Eukaryota</taxon>
        <taxon>Haptista</taxon>
        <taxon>Haptophyta</taxon>
        <taxon>Prymnesiophyceae</taxon>
        <taxon>Isochrysidales</taxon>
        <taxon>Noelaerhabdaceae</taxon>
        <taxon>Emiliania</taxon>
    </lineage>
</organism>
<dbReference type="Gene3D" id="3.40.50.150">
    <property type="entry name" value="Vaccinia Virus protein VP39"/>
    <property type="match status" value="1"/>
</dbReference>
<dbReference type="HOGENOM" id="CLU_378324_0_0_1"/>
<name>A0A0D3J6F2_EMIH1</name>
<evidence type="ECO:0000313" key="3">
    <source>
        <dbReference type="Proteomes" id="UP000013827"/>
    </source>
</evidence>
<dbReference type="PROSITE" id="PS50096">
    <property type="entry name" value="IQ"/>
    <property type="match status" value="1"/>
</dbReference>
<dbReference type="InterPro" id="IPR029063">
    <property type="entry name" value="SAM-dependent_MTases_sf"/>
</dbReference>
<dbReference type="EnsemblProtists" id="EOD19087">
    <property type="protein sequence ID" value="EOD19087"/>
    <property type="gene ID" value="EMIHUDRAFT_118185"/>
</dbReference>
<reference evidence="3" key="1">
    <citation type="journal article" date="2013" name="Nature">
        <title>Pan genome of the phytoplankton Emiliania underpins its global distribution.</title>
        <authorList>
            <person name="Read B.A."/>
            <person name="Kegel J."/>
            <person name="Klute M.J."/>
            <person name="Kuo A."/>
            <person name="Lefebvre S.C."/>
            <person name="Maumus F."/>
            <person name="Mayer C."/>
            <person name="Miller J."/>
            <person name="Monier A."/>
            <person name="Salamov A."/>
            <person name="Young J."/>
            <person name="Aguilar M."/>
            <person name="Claverie J.M."/>
            <person name="Frickenhaus S."/>
            <person name="Gonzalez K."/>
            <person name="Herman E.K."/>
            <person name="Lin Y.C."/>
            <person name="Napier J."/>
            <person name="Ogata H."/>
            <person name="Sarno A.F."/>
            <person name="Shmutz J."/>
            <person name="Schroeder D."/>
            <person name="de Vargas C."/>
            <person name="Verret F."/>
            <person name="von Dassow P."/>
            <person name="Valentin K."/>
            <person name="Van de Peer Y."/>
            <person name="Wheeler G."/>
            <person name="Dacks J.B."/>
            <person name="Delwiche C.F."/>
            <person name="Dyhrman S.T."/>
            <person name="Glockner G."/>
            <person name="John U."/>
            <person name="Richards T."/>
            <person name="Worden A.Z."/>
            <person name="Zhang X."/>
            <person name="Grigoriev I.V."/>
            <person name="Allen A.E."/>
            <person name="Bidle K."/>
            <person name="Borodovsky M."/>
            <person name="Bowler C."/>
            <person name="Brownlee C."/>
            <person name="Cock J.M."/>
            <person name="Elias M."/>
            <person name="Gladyshev V.N."/>
            <person name="Groth M."/>
            <person name="Guda C."/>
            <person name="Hadaegh A."/>
            <person name="Iglesias-Rodriguez M.D."/>
            <person name="Jenkins J."/>
            <person name="Jones B.M."/>
            <person name="Lawson T."/>
            <person name="Leese F."/>
            <person name="Lindquist E."/>
            <person name="Lobanov A."/>
            <person name="Lomsadze A."/>
            <person name="Malik S.B."/>
            <person name="Marsh M.E."/>
            <person name="Mackinder L."/>
            <person name="Mock T."/>
            <person name="Mueller-Roeber B."/>
            <person name="Pagarete A."/>
            <person name="Parker M."/>
            <person name="Probert I."/>
            <person name="Quesneville H."/>
            <person name="Raines C."/>
            <person name="Rensing S.A."/>
            <person name="Riano-Pachon D.M."/>
            <person name="Richier S."/>
            <person name="Rokitta S."/>
            <person name="Shiraiwa Y."/>
            <person name="Soanes D.M."/>
            <person name="van der Giezen M."/>
            <person name="Wahlund T.M."/>
            <person name="Williams B."/>
            <person name="Wilson W."/>
            <person name="Wolfe G."/>
            <person name="Wurch L.L."/>
        </authorList>
    </citation>
    <scope>NUCLEOTIDE SEQUENCE</scope>
</reference>
<evidence type="ECO:0000313" key="2">
    <source>
        <dbReference type="EnsemblProtists" id="EOD19087"/>
    </source>
</evidence>
<feature type="region of interest" description="Disordered" evidence="1">
    <location>
        <begin position="303"/>
        <end position="347"/>
    </location>
</feature>
<protein>
    <submittedName>
        <fullName evidence="2">Uncharacterized protein</fullName>
    </submittedName>
</protein>
<feature type="compositionally biased region" description="Basic and acidic residues" evidence="1">
    <location>
        <begin position="335"/>
        <end position="344"/>
    </location>
</feature>
<feature type="compositionally biased region" description="Acidic residues" evidence="1">
    <location>
        <begin position="308"/>
        <end position="326"/>
    </location>
</feature>
<dbReference type="KEGG" id="ehx:EMIHUDRAFT_118185"/>
<evidence type="ECO:0000256" key="1">
    <source>
        <dbReference type="SAM" id="MobiDB-lite"/>
    </source>
</evidence>
<dbReference type="AlphaFoldDB" id="A0A0D3J6F2"/>
<dbReference type="SUPFAM" id="SSF53335">
    <property type="entry name" value="S-adenosyl-L-methionine-dependent methyltransferases"/>
    <property type="match status" value="1"/>
</dbReference>
<feature type="region of interest" description="Disordered" evidence="1">
    <location>
        <begin position="250"/>
        <end position="278"/>
    </location>
</feature>
<reference evidence="2" key="2">
    <citation type="submission" date="2024-10" db="UniProtKB">
        <authorList>
            <consortium name="EnsemblProtists"/>
        </authorList>
    </citation>
    <scope>IDENTIFICATION</scope>
</reference>
<dbReference type="PaxDb" id="2903-EOD19087"/>
<dbReference type="Proteomes" id="UP000013827">
    <property type="component" value="Unassembled WGS sequence"/>
</dbReference>
<accession>A0A0D3J6F2</accession>
<sequence>MVDFNESEGESAFLVVRSTKGVWFDNPHVFHRSLAKVPISFCFAPEEGAQVQTELGPTASIKVGGYFASSADYEEWYQRRRASLTLPPSLLGAEACGVNNDVVVKEEAATDEAASEEAVVAEESATKEATIKSAAAEVSAAAEAVAEEAPVAEVEVAEEAAKEVEKPAKTVFNTPDPAEWADLSMVVEDSLYVSKPVFLTSVEIGLAEPRAAKIMQRVSRGLLARKKVAVKEEAATEEAATEEAAAKSAAAKSAAAEETAAEEAADEAGWIASTSRNNTDCKGEVKPTKVFNKYDLLDDVEIKAQTDDDKDEDDEKDDEKDAEADIAGEKSSTVNKHDSSEETKPTSTRFGFGSGFGSFCSSKLLCIFFTFFVLGCTGVALSSYGYMVRPWSLLRAAPLLLVSQSTAHDLNCGASVALDANALGPLDPSWPGAKWLQMVHGTPDRAWKSFFDASMLQLGSLDREGKQLATMSTYACCFNYAAGASVTDGLLVEFGTWAGGSMRCFAAGIQQTGHPNRAIGFDAFKAGFIGSNAAKLRGTRWWDPKKTDYEMKDLDLLPIYNWNVQDVYPTVRAQRVNFREHREVDSKLSGATVDVFITDAAKSAAPLAQDIGAVAPYLRPGSILVFADFFFTNTVDSPPAVNQVLFVFGQLVSSGMLRLLGLTGSYGYFVLMRGVSRDSVSRLMHQWELKAKIGAECKNATVASIKAMSSLLPETPKRYSDKIIPKLRRACRQ</sequence>
<dbReference type="RefSeq" id="XP_005771516.1">
    <property type="nucleotide sequence ID" value="XM_005771459.1"/>
</dbReference>
<keyword evidence="3" id="KW-1185">Reference proteome</keyword>
<proteinExistence type="predicted"/>